<dbReference type="InterPro" id="IPR050259">
    <property type="entry name" value="SDR"/>
</dbReference>
<dbReference type="Proteomes" id="UP000275975">
    <property type="component" value="Unassembled WGS sequence"/>
</dbReference>
<reference evidence="12 37" key="10">
    <citation type="submission" date="2018-10" db="EMBL/GenBank/DDBJ databases">
        <authorList>
            <person name="Vanduin D."/>
            <person name="Fouts D."/>
            <person name="Wright M."/>
            <person name="Sutton G."/>
            <person name="Nguyen K."/>
            <person name="Kreiswirth B."/>
            <person name="Chen L."/>
            <person name="Rojas L."/>
            <person name="Hujer A."/>
            <person name="Hujer K."/>
            <person name="Bonomo R."/>
            <person name="Adams M."/>
        </authorList>
    </citation>
    <scope>NUCLEOTIDE SEQUENCE [LARGE SCALE GENOMIC DNA]</scope>
    <source>
        <strain evidence="12 37">CRK0165</strain>
    </source>
</reference>
<dbReference type="EMBL" id="QOHW01000001">
    <property type="protein sequence ID" value="RBZ26217.1"/>
    <property type="molecule type" value="Genomic_DNA"/>
</dbReference>
<evidence type="ECO:0000313" key="28">
    <source>
        <dbReference type="Proteomes" id="UP000254799"/>
    </source>
</evidence>
<evidence type="ECO:0000313" key="10">
    <source>
        <dbReference type="EMBL" id="RBZ26217.1"/>
    </source>
</evidence>
<evidence type="ECO:0000313" key="31">
    <source>
        <dbReference type="Proteomes" id="UP000257587"/>
    </source>
</evidence>
<dbReference type="Proteomes" id="UP000258798">
    <property type="component" value="Unassembled WGS sequence"/>
</dbReference>
<dbReference type="Proteomes" id="UP000255239">
    <property type="component" value="Unassembled WGS sequence"/>
</dbReference>
<reference evidence="13 36" key="11">
    <citation type="journal article" date="2019" name="Antimicrob. Agents Chemother.">
        <title>Applying Rapid Whole Genome Sequencing to Predict Phenotypic Antimicrobial Susceptibility Testing Results Among Carbapenem-Resistant Klebsiella pneumoniae Clinical Isolates.</title>
        <authorList>
            <person name="Tamma P.D."/>
            <person name="Fan Y."/>
            <person name="Bergman Y."/>
            <person name="Pertea G."/>
            <person name="Kazmi A."/>
            <person name="Lewis S."/>
            <person name="Carroll K.C."/>
            <person name="Schatz M.C."/>
            <person name="Timp W."/>
            <person name="Simner P.J."/>
        </authorList>
    </citation>
    <scope>NUCLEOTIDE SEQUENCE [LARGE SCALE GENOMIC DNA]</scope>
    <source>
        <strain evidence="13 36">KLPN_104</strain>
    </source>
</reference>
<evidence type="ECO:0000313" key="27">
    <source>
        <dbReference type="Proteomes" id="UP000251721"/>
    </source>
</evidence>
<accession>A0A0J2GLJ3</accession>
<dbReference type="EMBL" id="NDBK01000073">
    <property type="protein sequence ID" value="OVF70176.1"/>
    <property type="molecule type" value="Genomic_DNA"/>
</dbReference>
<dbReference type="Gene3D" id="3.40.50.720">
    <property type="entry name" value="NAD(P)-binding Rossmann-like Domain"/>
    <property type="match status" value="1"/>
</dbReference>
<evidence type="ECO:0000313" key="6">
    <source>
        <dbReference type="EMBL" id="PVU63658.1"/>
    </source>
</evidence>
<dbReference type="EMBL" id="UIUC01000001">
    <property type="protein sequence ID" value="SVN62183.1"/>
    <property type="molecule type" value="Genomic_DNA"/>
</dbReference>
<reference evidence="8 43" key="17">
    <citation type="submission" date="2020-12" db="EMBL/GenBank/DDBJ databases">
        <title>The complete genome of Klebsiella pneumoniae strain 090374.</title>
        <authorList>
            <person name="Wei L."/>
            <person name="Wen H."/>
            <person name="Liu L."/>
            <person name="Feng Y."/>
            <person name="Zong Z."/>
        </authorList>
    </citation>
    <scope>NUCLEOTIDE SEQUENCE [LARGE SCALE GENOMIC DNA]</scope>
    <source>
        <strain evidence="8 43">WCHKP090374</strain>
    </source>
</reference>
<reference evidence="31 32" key="7">
    <citation type="submission" date="2018-08" db="EMBL/GenBank/DDBJ databases">
        <authorList>
            <consortium name="Pathogen Informatics"/>
        </authorList>
    </citation>
    <scope>NUCLEOTIDE SEQUENCE [LARGE SCALE GENOMIC DNA]</scope>
    <source>
        <strain evidence="21 31">EuSCAPE_AT002</strain>
        <strain evidence="18 33">EuSCAPE_GR003</strain>
        <strain evidence="20 32">EuSCAPE_TR125</strain>
        <strain evidence="19 34">EuSCAPE_UK014</strain>
    </source>
</reference>
<dbReference type="PANTHER" id="PTHR42879:SF6">
    <property type="entry name" value="NADPH-DEPENDENT REDUCTASE BACG"/>
    <property type="match status" value="1"/>
</dbReference>
<dbReference type="EMBL" id="RDAM01000001">
    <property type="protein sequence ID" value="RRF06414.1"/>
    <property type="molecule type" value="Genomic_DNA"/>
</dbReference>
<evidence type="ECO:0000313" key="19">
    <source>
        <dbReference type="EMBL" id="SWF72365.1"/>
    </source>
</evidence>
<dbReference type="KEGG" id="kpb:FH42_12785"/>
<dbReference type="Proteomes" id="UP000439817">
    <property type="component" value="Chromosome"/>
</dbReference>
<evidence type="ECO:0000313" key="4">
    <source>
        <dbReference type="EMBL" id="MUA41147.1"/>
    </source>
</evidence>
<evidence type="ECO:0000256" key="2">
    <source>
        <dbReference type="ARBA" id="ARBA00011881"/>
    </source>
</evidence>
<dbReference type="Proteomes" id="UP000441029">
    <property type="component" value="Unassembled WGS sequence"/>
</dbReference>
<evidence type="ECO:0000313" key="16">
    <source>
        <dbReference type="EMBL" id="STT56633.1"/>
    </source>
</evidence>
<dbReference type="EMBL" id="UAWQ01000018">
    <property type="protein sequence ID" value="SQC45304.1"/>
    <property type="molecule type" value="Genomic_DNA"/>
</dbReference>
<name>A0A086IVI6_KLEPN</name>
<sequence>MNAQIEGRVAVVTGGSSGIGFETLRLLLGEGAKVAFCGRNPDRLASAHAALQNEYPEGEVFSWRCDVLNEAEVEAFAAAVAARFGGVDMLINNAGQGYVAHFADTPREAWLHEAELKLFGVINPVKAFQSLLEASDIASITCVNSLLALQPEEHMIATSAARAALLNMTLTLSKELVDKGIRVNSILLGMVESGQWQRRFESRSDKSQSWQQWTADIARKRGIPMARLGKPQEPAQALLFLASPLASFTTGAALDVSGGFCRHL</sequence>
<evidence type="ECO:0000313" key="15">
    <source>
        <dbReference type="EMBL" id="STT46482.1"/>
    </source>
</evidence>
<reference evidence="3 41" key="15">
    <citation type="submission" date="2019-11" db="EMBL/GenBank/DDBJ databases">
        <title>Molecular typing, antibiotic resistance determination and virulence profiling for 36 multidrug-resistant clinical Klebsiella pneumoniae isolates using second- and third-generation sequencing.</title>
        <authorList>
            <person name="Shelenkov A."/>
            <person name="Mikhaylova Y."/>
            <person name="Yanushevich Y."/>
            <person name="Samoilov A."/>
            <person name="Petrova L."/>
            <person name="Fomina V."/>
            <person name="Gusarov V."/>
            <person name="Zamyatin M."/>
            <person name="Shagin D."/>
        </authorList>
    </citation>
    <scope>NUCLEOTIDE SEQUENCE [LARGE SCALE GENOMIC DNA]</scope>
    <source>
        <strain evidence="3 41">CriePir226</strain>
    </source>
</reference>
<evidence type="ECO:0000313" key="37">
    <source>
        <dbReference type="Proteomes" id="UP000283322"/>
    </source>
</evidence>
<evidence type="ECO:0000313" key="40">
    <source>
        <dbReference type="Proteomes" id="UP000439817"/>
    </source>
</evidence>
<dbReference type="NCBIfam" id="NF005468">
    <property type="entry name" value="PRK07062.1"/>
    <property type="match status" value="1"/>
</dbReference>
<dbReference type="KEGG" id="kpnu:LI86_04280"/>
<dbReference type="RefSeq" id="WP_002916526.1">
    <property type="nucleotide sequence ID" value="NZ_ABLUVU020000005.1"/>
</dbReference>
<reference evidence="7 40" key="16">
    <citation type="journal article" date="2020" name="Antibiotics">
        <title>Molecular Typing, Characterization of Antimicrobial Resistance, Virulence Profiling and Analysis of Whole-Genome Sequence of Clinical Klebsiella pneumoniae Isolates.</title>
        <authorList>
            <person name="Shelenkov A."/>
            <person name="Mikhaylova Y."/>
            <person name="Yanushevich Y."/>
            <person name="Samoilov A."/>
            <person name="Petrova L."/>
            <person name="Fomina V."/>
            <person name="Gusarov V."/>
            <person name="Zamyatin M."/>
            <person name="Shagin D."/>
            <person name="Akimkin V."/>
        </authorList>
    </citation>
    <scope>NUCLEOTIDE SEQUENCE [LARGE SCALE GENOMIC DNA]</scope>
    <source>
        <strain evidence="7 40">CriePir120</strain>
    </source>
</reference>
<dbReference type="Proteomes" id="UP000257587">
    <property type="component" value="Unassembled WGS sequence"/>
</dbReference>
<keyword evidence="18" id="KW-0560">Oxidoreductase</keyword>
<evidence type="ECO:0000313" key="38">
    <source>
        <dbReference type="Proteomes" id="UP000294951"/>
    </source>
</evidence>
<dbReference type="Proteomes" id="UP000254799">
    <property type="component" value="Unassembled WGS sequence"/>
</dbReference>
<dbReference type="Proteomes" id="UP000254657">
    <property type="component" value="Unassembled WGS sequence"/>
</dbReference>
<dbReference type="EMBL" id="VSSY01000029">
    <property type="protein sequence ID" value="TYL74260.1"/>
    <property type="molecule type" value="Genomic_DNA"/>
</dbReference>
<evidence type="ECO:0000313" key="17">
    <source>
        <dbReference type="EMBL" id="STV33407.1"/>
    </source>
</evidence>
<evidence type="ECO:0000313" key="9">
    <source>
        <dbReference type="EMBL" id="QQZ72420.1"/>
    </source>
</evidence>
<evidence type="ECO:0000313" key="35">
    <source>
        <dbReference type="Proteomes" id="UP000269921"/>
    </source>
</evidence>
<dbReference type="Proteomes" id="UP000294951">
    <property type="component" value="Unassembled WGS sequence"/>
</dbReference>
<reference evidence="4 42" key="14">
    <citation type="submission" date="2019-11" db="EMBL/GenBank/DDBJ databases">
        <title>Emergence of a novel subclone of carbapenem-resistant Klebsiella pneumoniae ST11 with enhanced virulence and transmissibility: a molecular epidemiological, clinical, genomic study.</title>
        <authorList>
            <person name="Zhou K."/>
        </authorList>
    </citation>
    <scope>NUCLEOTIDE SEQUENCE [LARGE SCALE GENOMIC DNA]</scope>
    <source>
        <strain evidence="4 42">KP_38044</strain>
    </source>
</reference>
<dbReference type="EMBL" id="CP066534">
    <property type="protein sequence ID" value="QQL33050.1"/>
    <property type="molecule type" value="Genomic_DNA"/>
</dbReference>
<dbReference type="Proteomes" id="UP000485085">
    <property type="component" value="Unassembled WGS sequence"/>
</dbReference>
<dbReference type="EMBL" id="PCFF01000003">
    <property type="protein sequence ID" value="PVU63658.1"/>
    <property type="molecule type" value="Genomic_DNA"/>
</dbReference>
<dbReference type="GO" id="GO:0033792">
    <property type="term" value="F:3alpha-hydroxy bile acid-CoA-ester 3-dehydrogenase activity"/>
    <property type="evidence" value="ECO:0007669"/>
    <property type="project" value="UniProtKB-EC"/>
</dbReference>
<evidence type="ECO:0000313" key="20">
    <source>
        <dbReference type="EMBL" id="SWT13348.1"/>
    </source>
</evidence>
<dbReference type="EMBL" id="QRCF01000040">
    <property type="protein sequence ID" value="RDT85742.1"/>
    <property type="molecule type" value="Genomic_DNA"/>
</dbReference>
<dbReference type="EMBL" id="UJRG01000005">
    <property type="protein sequence ID" value="SWT13348.1"/>
    <property type="molecule type" value="Genomic_DNA"/>
</dbReference>
<comment type="subunit">
    <text evidence="2">Homotetramer.</text>
</comment>
<dbReference type="EC" id="1.17.99.5" evidence="18"/>
<dbReference type="FunFam" id="3.40.50.720:FF:000084">
    <property type="entry name" value="Short-chain dehydrogenase reductase"/>
    <property type="match status" value="1"/>
</dbReference>
<reference evidence="10" key="5">
    <citation type="submission" date="2018-07" db="EMBL/GenBank/DDBJ databases">
        <authorList>
            <person name="Martins R.C."/>
            <person name="Perdigao-Neto L.V."/>
            <person name="Costa S.F."/>
            <person name="Levin A.S.S."/>
        </authorList>
    </citation>
    <scope>NUCLEOTIDE SEQUENCE</scope>
    <source>
        <strain evidence="10">BC_5001</strain>
    </source>
</reference>
<accession>A0A086IVI6</accession>
<evidence type="ECO:0000313" key="34">
    <source>
        <dbReference type="Proteomes" id="UP000259364"/>
    </source>
</evidence>
<evidence type="ECO:0000313" key="39">
    <source>
        <dbReference type="Proteomes" id="UP000322977"/>
    </source>
</evidence>
<dbReference type="Proteomes" id="UP000269921">
    <property type="component" value="Unassembled WGS sequence"/>
</dbReference>
<dbReference type="OMA" id="AMCGRDE"/>
<evidence type="ECO:0000313" key="21">
    <source>
        <dbReference type="EMBL" id="SXG10836.1"/>
    </source>
</evidence>
<dbReference type="EMBL" id="CP068602">
    <property type="protein sequence ID" value="QQZ72420.1"/>
    <property type="molecule type" value="Genomic_DNA"/>
</dbReference>
<evidence type="ECO:0000313" key="41">
    <source>
        <dbReference type="Proteomes" id="UP000441029"/>
    </source>
</evidence>
<evidence type="ECO:0000313" key="44">
    <source>
        <dbReference type="Proteomes" id="UP000595568"/>
    </source>
</evidence>
<evidence type="ECO:0000313" key="42">
    <source>
        <dbReference type="Proteomes" id="UP000485085"/>
    </source>
</evidence>
<protein>
    <submittedName>
        <fullName evidence="24">Bile acid 7-dehydroxylase 1/3</fullName>
        <ecNumber evidence="14 24">1.1.1.395</ecNumber>
    </submittedName>
    <submittedName>
        <fullName evidence="3">SDR family oxidoreductase</fullName>
    </submittedName>
    <submittedName>
        <fullName evidence="5 18">Short-chain dehydrogenase</fullName>
        <ecNumber evidence="18">1.17.99.5</ecNumber>
    </submittedName>
</protein>
<dbReference type="EMBL" id="WNPO01000027">
    <property type="protein sequence ID" value="MUA41147.1"/>
    <property type="molecule type" value="Genomic_DNA"/>
</dbReference>
<organism evidence="18 33">
    <name type="scientific">Klebsiella pneumoniae</name>
    <dbReference type="NCBI Taxonomy" id="573"/>
    <lineage>
        <taxon>Bacteria</taxon>
        <taxon>Pseudomonadati</taxon>
        <taxon>Pseudomonadota</taxon>
        <taxon>Gammaproteobacteria</taxon>
        <taxon>Enterobacterales</taxon>
        <taxon>Enterobacteriaceae</taxon>
        <taxon>Klebsiella/Raoultella group</taxon>
        <taxon>Klebsiella</taxon>
        <taxon>Klebsiella pneumoniae complex</taxon>
    </lineage>
</organism>
<dbReference type="EMBL" id="UGLB01000003">
    <property type="protein sequence ID" value="STT46482.1"/>
    <property type="molecule type" value="Genomic_DNA"/>
</dbReference>
<dbReference type="PRINTS" id="PR00081">
    <property type="entry name" value="GDHRDH"/>
</dbReference>
<evidence type="ECO:0000313" key="3">
    <source>
        <dbReference type="EMBL" id="MRJ95847.1"/>
    </source>
</evidence>
<dbReference type="EMBL" id="UWVH01000001">
    <property type="protein sequence ID" value="VCV76571.1"/>
    <property type="molecule type" value="Genomic_DNA"/>
</dbReference>
<reference evidence="13" key="9">
    <citation type="submission" date="2018-10" db="EMBL/GenBank/DDBJ databases">
        <authorList>
            <person name="Fan Y."/>
            <person name="Timp W."/>
            <person name="Bergman Y."/>
            <person name="Tamma P."/>
            <person name="Simner P."/>
        </authorList>
    </citation>
    <scope>NUCLEOTIDE SEQUENCE</scope>
    <source>
        <strain evidence="13">KLPN_104</strain>
    </source>
</reference>
<evidence type="ECO:0000313" key="25">
    <source>
        <dbReference type="Proteomes" id="UP000196447"/>
    </source>
</evidence>
<reference evidence="6 26" key="2">
    <citation type="submission" date="2017-09" db="EMBL/GenBank/DDBJ databases">
        <title>Molecular Epidemiology of Livestock-Associated Methicillin Resistant Staphylococcus aureus (LA-MRSA) and Extended-Spectrum Beta-Lactamase (ESBL)-Producing Enterobacteriaceae in Pigs and Exposed Workers in Cameroon and South Africa.</title>
        <authorList>
            <person name="Founou L."/>
            <person name="Founou R.C."/>
            <person name="Allam M."/>
            <person name="Ismail A."/>
            <person name="Essack S.Y."/>
        </authorList>
    </citation>
    <scope>NUCLEOTIDE SEQUENCE [LARGE SCALE GENOMIC DNA]</scope>
    <source>
        <strain evidence="6 26">HH516E4IA</strain>
    </source>
</reference>
<dbReference type="Proteomes" id="UP000245817">
    <property type="component" value="Unassembled WGS sequence"/>
</dbReference>
<reference evidence="27 28" key="3">
    <citation type="submission" date="2018-06" db="EMBL/GenBank/DDBJ databases">
        <authorList>
            <consortium name="Pathogen Informatics"/>
            <person name="Doyle S."/>
        </authorList>
    </citation>
    <scope>NUCLEOTIDE SEQUENCE [LARGE SCALE GENOMIC DNA]</scope>
    <source>
        <strain evidence="17 30">NCTC11679</strain>
        <strain evidence="14 27">NCTC13465</strain>
        <strain evidence="16 28">NCTC8849</strain>
        <strain evidence="15 29">NCTC9637</strain>
    </source>
</reference>
<dbReference type="InterPro" id="IPR002347">
    <property type="entry name" value="SDR_fam"/>
</dbReference>
<dbReference type="InterPro" id="IPR036291">
    <property type="entry name" value="NAD(P)-bd_dom_sf"/>
</dbReference>
<dbReference type="Proteomes" id="UP000251721">
    <property type="component" value="Unassembled WGS sequence"/>
</dbReference>
<evidence type="ECO:0000313" key="33">
    <source>
        <dbReference type="Proteomes" id="UP000258905"/>
    </source>
</evidence>
<evidence type="ECO:0000313" key="18">
    <source>
        <dbReference type="EMBL" id="SVN62183.1"/>
    </source>
</evidence>
<evidence type="ECO:0000256" key="1">
    <source>
        <dbReference type="ARBA" id="ARBA00006484"/>
    </source>
</evidence>
<accession>A0A4V0GWZ9</accession>
<evidence type="ECO:0000313" key="13">
    <source>
        <dbReference type="EMBL" id="RRF06414.1"/>
    </source>
</evidence>
<evidence type="ECO:0000313" key="11">
    <source>
        <dbReference type="EMBL" id="RDT85742.1"/>
    </source>
</evidence>
<evidence type="ECO:0000313" key="7">
    <source>
        <dbReference type="EMBL" id="QOU52634.1"/>
    </source>
</evidence>
<dbReference type="Proteomes" id="UP000259364">
    <property type="component" value="Unassembled WGS sequence"/>
</dbReference>
<dbReference type="EMBL" id="CP063008">
    <property type="protein sequence ID" value="QOU52634.1"/>
    <property type="molecule type" value="Genomic_DNA"/>
</dbReference>
<reference evidence="22 38" key="12">
    <citation type="submission" date="2019-03" db="EMBL/GenBank/DDBJ databases">
        <title>Multidrug-Resistant Klebsiella pneumoniae Clinical Bloodstream Isolates in Shanghai, China.</title>
        <authorList>
            <person name="Wang S."/>
        </authorList>
    </citation>
    <scope>NUCLEOTIDE SEQUENCE [LARGE SCALE GENOMIC DNA]</scope>
    <source>
        <strain evidence="22 38">RJ1071</strain>
    </source>
</reference>
<evidence type="ECO:0000313" key="29">
    <source>
        <dbReference type="Proteomes" id="UP000255099"/>
    </source>
</evidence>
<evidence type="ECO:0000313" key="30">
    <source>
        <dbReference type="Proteomes" id="UP000255239"/>
    </source>
</evidence>
<dbReference type="EMBL" id="UGMG01000001">
    <property type="protein sequence ID" value="STV33407.1"/>
    <property type="molecule type" value="Genomic_DNA"/>
</dbReference>
<evidence type="ECO:0000313" key="5">
    <source>
        <dbReference type="EMBL" id="OVF70176.1"/>
    </source>
</evidence>
<evidence type="ECO:0000313" key="22">
    <source>
        <dbReference type="EMBL" id="TDJ94535.1"/>
    </source>
</evidence>
<dbReference type="Proteomes" id="UP000258905">
    <property type="component" value="Unassembled WGS sequence"/>
</dbReference>
<reference evidence="9 44" key="18">
    <citation type="submission" date="2021-01" db="EMBL/GenBank/DDBJ databases">
        <title>Genome sequencing of apramycin resistant K. pneumoniae.</title>
        <authorList>
            <person name="Chen L."/>
            <person name="Kreiswirth B."/>
        </authorList>
    </citation>
    <scope>NUCLEOTIDE SEQUENCE [LARGE SCALE GENOMIC DNA]</scope>
    <source>
        <strain evidence="9 44">59493</strain>
    </source>
</reference>
<evidence type="ECO:0000313" key="23">
    <source>
        <dbReference type="EMBL" id="TYL74260.1"/>
    </source>
</evidence>
<reference evidence="5 25" key="1">
    <citation type="submission" date="2017-03" db="EMBL/GenBank/DDBJ databases">
        <authorList>
            <person name="Fouts D."/>
            <person name="Stalin M.J."/>
            <person name="Chen L."/>
            <person name="Wright M."/>
            <person name="Sutton G."/>
            <person name="Nguyen K."/>
            <person name="Vanduin D."/>
            <person name="Rojas L."/>
            <person name="Hujer A."/>
            <person name="Hujer K."/>
            <person name="Bonomo R."/>
            <person name="Kreiswirth B."/>
            <person name="Adams M."/>
        </authorList>
    </citation>
    <scope>NUCLEOTIDE SEQUENCE [LARGE SCALE GENOMIC DNA]</scope>
    <source>
        <strain evidence="5 25">39383</strain>
    </source>
</reference>
<dbReference type="EMBL" id="UJHH01000010">
    <property type="protein sequence ID" value="SWF72365.1"/>
    <property type="molecule type" value="Genomic_DNA"/>
</dbReference>
<dbReference type="Proteomes" id="UP000283322">
    <property type="component" value="Unassembled WGS sequence"/>
</dbReference>
<evidence type="ECO:0000313" key="24">
    <source>
        <dbReference type="EMBL" id="VCV76571.1"/>
    </source>
</evidence>
<comment type="similarity">
    <text evidence="1">Belongs to the short-chain dehydrogenases/reductases (SDR) family.</text>
</comment>
<dbReference type="EMBL" id="SMTN01000030">
    <property type="protein sequence ID" value="TDJ94535.1"/>
    <property type="molecule type" value="Genomic_DNA"/>
</dbReference>
<dbReference type="EMBL" id="UGLC01000002">
    <property type="protein sequence ID" value="STT56633.1"/>
    <property type="molecule type" value="Genomic_DNA"/>
</dbReference>
<dbReference type="Proteomes" id="UP000253559">
    <property type="component" value="Unassembled WGS sequence"/>
</dbReference>
<dbReference type="Proteomes" id="UP000532829">
    <property type="component" value="Chromosome"/>
</dbReference>
<reference evidence="11" key="4">
    <citation type="submission" date="2018-07" db="EMBL/GenBank/DDBJ databases">
        <title>Draft genome sequence of Klebsiella pneumoniae K293.</title>
        <authorList>
            <person name="He F."/>
        </authorList>
    </citation>
    <scope>NUCLEOTIDE SEQUENCE</scope>
    <source>
        <strain evidence="11">K293</strain>
    </source>
</reference>
<dbReference type="Pfam" id="PF13561">
    <property type="entry name" value="adh_short_C2"/>
    <property type="match status" value="1"/>
</dbReference>
<reference evidence="10" key="6">
    <citation type="submission" date="2018-08" db="EMBL/GenBank/DDBJ databases">
        <title>Klebsiella pneumoniae genome sequencing and assembly.</title>
        <authorList>
            <person name="Martins R.C.R."/>
            <person name="Perdigao-Neto L.V."/>
            <person name="Costa S.F."/>
            <person name="Levin A.S.S."/>
        </authorList>
    </citation>
    <scope>NUCLEOTIDE SEQUENCE</scope>
    <source>
        <strain evidence="10">BC_5001</strain>
    </source>
</reference>
<evidence type="ECO:0000313" key="26">
    <source>
        <dbReference type="Proteomes" id="UP000245817"/>
    </source>
</evidence>
<dbReference type="EMBL" id="WJVL01000005">
    <property type="protein sequence ID" value="MRJ95847.1"/>
    <property type="molecule type" value="Genomic_DNA"/>
</dbReference>
<evidence type="ECO:0000313" key="14">
    <source>
        <dbReference type="EMBL" id="SQC45304.1"/>
    </source>
</evidence>
<reference evidence="23 39" key="13">
    <citation type="submission" date="2019-08" db="EMBL/GenBank/DDBJ databases">
        <title>Phenotypic and genetic characterization of extended-spectrum b-lactamase-producing hypermucoviscous Klebsiella pneumoniae from Chile.</title>
        <authorList>
            <person name="Morales-Leon F."/>
            <person name="Caro C."/>
            <person name="Opazo-Capurro A."/>
            <person name="Lincopan N."/>
            <person name="Dominguez-Yevenes M."/>
            <person name="Lima C."/>
            <person name="Bello-Toledo H."/>
            <person name="Gonzalez-Rocha G."/>
        </authorList>
    </citation>
    <scope>NUCLEOTIDE SEQUENCE [LARGE SCALE GENOMIC DNA]</scope>
    <source>
        <strain evidence="23 39">UCO-494</strain>
    </source>
</reference>
<proteinExistence type="inferred from homology"/>
<dbReference type="EMBL" id="UKAW01000002">
    <property type="protein sequence ID" value="SXG10836.1"/>
    <property type="molecule type" value="Genomic_DNA"/>
</dbReference>
<evidence type="ECO:0000313" key="8">
    <source>
        <dbReference type="EMBL" id="QQL33050.1"/>
    </source>
</evidence>
<dbReference type="SUPFAM" id="SSF51735">
    <property type="entry name" value="NAD(P)-binding Rossmann-fold domains"/>
    <property type="match status" value="1"/>
</dbReference>
<dbReference type="EMBL" id="MPYG04000255">
    <property type="protein sequence ID" value="ROG84414.1"/>
    <property type="molecule type" value="Genomic_DNA"/>
</dbReference>
<dbReference type="Proteomes" id="UP000595568">
    <property type="component" value="Chromosome"/>
</dbReference>
<evidence type="ECO:0000313" key="32">
    <source>
        <dbReference type="Proteomes" id="UP000258798"/>
    </source>
</evidence>
<evidence type="ECO:0000313" key="36">
    <source>
        <dbReference type="Proteomes" id="UP000275975"/>
    </source>
</evidence>
<gene>
    <name evidence="18" type="primary">baiA1</name>
    <name evidence="5" type="ORF">B5L96_16510</name>
    <name evidence="24" type="ORF">BANRA_02566</name>
    <name evidence="12" type="ORF">BL124_00033305</name>
    <name evidence="6" type="ORF">CP554_03820</name>
    <name evidence="10" type="ORF">DM078_02175</name>
    <name evidence="11" type="ORF">DW286_25355</name>
    <name evidence="22" type="ORF">E1814_22370</name>
    <name evidence="13" type="ORF">EAO17_09435</name>
    <name evidence="23" type="ORF">FXN67_24145</name>
    <name evidence="3" type="ORF">GJJ01_07710</name>
    <name evidence="7" type="ORF">GJJ08_004210</name>
    <name evidence="4" type="ORF">GNF00_14905</name>
    <name evidence="8" type="ORF">H3G96_023490</name>
    <name evidence="9" type="ORF">JMZ77_04230</name>
    <name evidence="17" type="ORF">NCTC11679_00840</name>
    <name evidence="14" type="ORF">NCTC13465_03853</name>
    <name evidence="16" type="ORF">NCTC8849_05293</name>
    <name evidence="15" type="ORF">NCTC9637_01358</name>
    <name evidence="21" type="ORF">SAMEA3499874_00802</name>
    <name evidence="18" type="ORF">SAMEA3649591_00251</name>
    <name evidence="19" type="ORF">SAMEA3720909_02557</name>
    <name evidence="20" type="ORF">SAMEA3729652_02385</name>
</gene>
<dbReference type="Proteomes" id="UP000255099">
    <property type="component" value="Unassembled WGS sequence"/>
</dbReference>
<evidence type="ECO:0000313" key="43">
    <source>
        <dbReference type="Proteomes" id="UP000532829"/>
    </source>
</evidence>
<evidence type="ECO:0000313" key="12">
    <source>
        <dbReference type="EMBL" id="ROG84414.1"/>
    </source>
</evidence>
<dbReference type="Proteomes" id="UP000196447">
    <property type="component" value="Unassembled WGS sequence"/>
</dbReference>
<dbReference type="KEGG" id="kpne:KU54_004275"/>
<dbReference type="Proteomes" id="UP000322977">
    <property type="component" value="Unassembled WGS sequence"/>
</dbReference>
<reference evidence="24 35" key="8">
    <citation type="submission" date="2018-10" db="EMBL/GenBank/DDBJ databases">
        <authorList>
            <person name="Noll B N."/>
        </authorList>
    </citation>
    <scope>NUCLEOTIDE SEQUENCE [LARGE SCALE GENOMIC DNA]</scope>
    <source>
        <strain evidence="24">Kpneu006</strain>
    </source>
</reference>
<dbReference type="EC" id="1.1.1.395" evidence="14 24"/>
<dbReference type="PANTHER" id="PTHR42879">
    <property type="entry name" value="3-OXOACYL-(ACYL-CARRIER-PROTEIN) REDUCTASE"/>
    <property type="match status" value="1"/>
</dbReference>
<dbReference type="AlphaFoldDB" id="A0A086IVI6"/>